<gene>
    <name evidence="1" type="ORF">FHR75_003345</name>
</gene>
<evidence type="ECO:0000313" key="1">
    <source>
        <dbReference type="EMBL" id="MBB2902514.1"/>
    </source>
</evidence>
<dbReference type="EMBL" id="JACHVY010000003">
    <property type="protein sequence ID" value="MBB2902514.1"/>
    <property type="molecule type" value="Genomic_DNA"/>
</dbReference>
<dbReference type="Pfam" id="PF04328">
    <property type="entry name" value="Sel_put"/>
    <property type="match status" value="1"/>
</dbReference>
<comment type="caution">
    <text evidence="1">The sequence shown here is derived from an EMBL/GenBank/DDBJ whole genome shotgun (WGS) entry which is preliminary data.</text>
</comment>
<dbReference type="InterPro" id="IPR007423">
    <property type="entry name" value="Sel_put"/>
</dbReference>
<reference evidence="1 2" key="1">
    <citation type="submission" date="2020-08" db="EMBL/GenBank/DDBJ databases">
        <title>The Agave Microbiome: Exploring the role of microbial communities in plant adaptations to desert environments.</title>
        <authorList>
            <person name="Partida-Martinez L.P."/>
        </authorList>
    </citation>
    <scope>NUCLEOTIDE SEQUENCE [LARGE SCALE GENOMIC DNA]</scope>
    <source>
        <strain evidence="1 2">AS2.23</strain>
    </source>
</reference>
<dbReference type="AlphaFoldDB" id="A0A7W4TP86"/>
<protein>
    <submittedName>
        <fullName evidence="1">Uncharacterized short protein YbdD (DUF466 family)</fullName>
    </submittedName>
</protein>
<evidence type="ECO:0000313" key="2">
    <source>
        <dbReference type="Proteomes" id="UP000533269"/>
    </source>
</evidence>
<name>A0A7W4TP86_KINRA</name>
<organism evidence="1 2">
    <name type="scientific">Kineococcus radiotolerans</name>
    <dbReference type="NCBI Taxonomy" id="131568"/>
    <lineage>
        <taxon>Bacteria</taxon>
        <taxon>Bacillati</taxon>
        <taxon>Actinomycetota</taxon>
        <taxon>Actinomycetes</taxon>
        <taxon>Kineosporiales</taxon>
        <taxon>Kineosporiaceae</taxon>
        <taxon>Kineococcus</taxon>
    </lineage>
</organism>
<sequence length="58" mass="6549">MRRLVSALGWWRRQVDGTDRWEAYLRACAAHGHPPVSRGAFERARADARAARPGARCC</sequence>
<dbReference type="RefSeq" id="WP_083782060.1">
    <property type="nucleotide sequence ID" value="NZ_JACHVY010000003.1"/>
</dbReference>
<accession>A0A7W4TP86</accession>
<reference evidence="1 2" key="2">
    <citation type="submission" date="2020-08" db="EMBL/GenBank/DDBJ databases">
        <authorList>
            <person name="Partida-Martinez L."/>
            <person name="Huntemann M."/>
            <person name="Clum A."/>
            <person name="Wang J."/>
            <person name="Palaniappan K."/>
            <person name="Ritter S."/>
            <person name="Chen I.-M."/>
            <person name="Stamatis D."/>
            <person name="Reddy T."/>
            <person name="O'Malley R."/>
            <person name="Daum C."/>
            <person name="Shapiro N."/>
            <person name="Ivanova N."/>
            <person name="Kyrpides N."/>
            <person name="Woyke T."/>
        </authorList>
    </citation>
    <scope>NUCLEOTIDE SEQUENCE [LARGE SCALE GENOMIC DNA]</scope>
    <source>
        <strain evidence="1 2">AS2.23</strain>
    </source>
</reference>
<dbReference type="Proteomes" id="UP000533269">
    <property type="component" value="Unassembled WGS sequence"/>
</dbReference>
<proteinExistence type="predicted"/>